<dbReference type="SMART" id="SM00028">
    <property type="entry name" value="TPR"/>
    <property type="match status" value="1"/>
</dbReference>
<sequence length="566" mass="61863">MKRQKLIQFLSLVAFVAIIATSCGKKTMPPLANSLFTTNPSPLELVGTKVPVTINGRFPAKWFEKSTTVVVTPVLKYTGGETLGTPYTYQGEKVAGNGIVVPYEAGSAITMKSEFDYIPAMKKSELFLRFDFYRGGKQVVGFGDVKIADGVVATQALANAGTSAPAVAPDAFQRIIKEAYDADIMFLIQRAELRSSELNSTNLNAWKELVKEADSNERKKVDVEISAYASPDGGFKLNDQLAEKREKNTTNYLTKEFKKNSIDTEINAKYTAQDWDGFQKLVQASSLQDKDLVLRVLSMYPDPETREKEIKNISVVYSDLAETILPKLRRSRLLANVEIIGKTDEELKNVAVSGNLGDLTVEELLYAANLNGVSKEKVYTFVTQKFPNDYRGWNNLGAYYYKNGQNSRAVQAFNKAAEVSSRAAEANMNLALVSLADGNTAKAEQLLGNAAGANSLGETMGLMYIQKGEYNRAVQSFGNTVSNNAALAQILTKNYSRAQQILDAVPTKDATTYYLAAIVAARTNSASGVAGNLKSAIQNGVSPAEIAKDIEFAKFLTNPDIKNMLF</sequence>
<keyword evidence="1" id="KW-0802">TPR repeat</keyword>
<dbReference type="RefSeq" id="WP_283686472.1">
    <property type="nucleotide sequence ID" value="NZ_LT599021.1"/>
</dbReference>
<name>A0A212JC02_9BACT</name>
<dbReference type="Gene3D" id="1.25.40.10">
    <property type="entry name" value="Tetratricopeptide repeat domain"/>
    <property type="match status" value="1"/>
</dbReference>
<evidence type="ECO:0000313" key="2">
    <source>
        <dbReference type="EMBL" id="SBV96966.1"/>
    </source>
</evidence>
<accession>A0A212JC02</accession>
<dbReference type="AlphaFoldDB" id="A0A212JC02"/>
<feature type="repeat" description="TPR" evidence="1">
    <location>
        <begin position="390"/>
        <end position="423"/>
    </location>
</feature>
<dbReference type="EMBL" id="FLUL01000001">
    <property type="protein sequence ID" value="SBV96966.1"/>
    <property type="molecule type" value="Genomic_DNA"/>
</dbReference>
<organism evidence="2">
    <name type="scientific">uncultured Dysgonomonas sp</name>
    <dbReference type="NCBI Taxonomy" id="206096"/>
    <lineage>
        <taxon>Bacteria</taxon>
        <taxon>Pseudomonadati</taxon>
        <taxon>Bacteroidota</taxon>
        <taxon>Bacteroidia</taxon>
        <taxon>Bacteroidales</taxon>
        <taxon>Dysgonomonadaceae</taxon>
        <taxon>Dysgonomonas</taxon>
        <taxon>environmental samples</taxon>
    </lineage>
</organism>
<evidence type="ECO:0008006" key="3">
    <source>
        <dbReference type="Google" id="ProtNLM"/>
    </source>
</evidence>
<dbReference type="Pfam" id="PF13181">
    <property type="entry name" value="TPR_8"/>
    <property type="match status" value="1"/>
</dbReference>
<gene>
    <name evidence="2" type="ORF">KL86DYS2_11188</name>
</gene>
<reference evidence="2" key="1">
    <citation type="submission" date="2016-04" db="EMBL/GenBank/DDBJ databases">
        <authorList>
            <person name="Evans L.H."/>
            <person name="Alamgir A."/>
            <person name="Owens N."/>
            <person name="Weber N.D."/>
            <person name="Virtaneva K."/>
            <person name="Barbian K."/>
            <person name="Babar A."/>
            <person name="Rosenke K."/>
        </authorList>
    </citation>
    <scope>NUCLEOTIDE SEQUENCE</scope>
    <source>
        <strain evidence="2">86-2</strain>
    </source>
</reference>
<dbReference type="PROSITE" id="PS50005">
    <property type="entry name" value="TPR"/>
    <property type="match status" value="1"/>
</dbReference>
<evidence type="ECO:0000256" key="1">
    <source>
        <dbReference type="PROSITE-ProRule" id="PRU00339"/>
    </source>
</evidence>
<dbReference type="SUPFAM" id="SSF48452">
    <property type="entry name" value="TPR-like"/>
    <property type="match status" value="1"/>
</dbReference>
<dbReference type="InterPro" id="IPR019734">
    <property type="entry name" value="TPR_rpt"/>
</dbReference>
<dbReference type="PROSITE" id="PS51257">
    <property type="entry name" value="PROKAR_LIPOPROTEIN"/>
    <property type="match status" value="1"/>
</dbReference>
<dbReference type="InterPro" id="IPR011990">
    <property type="entry name" value="TPR-like_helical_dom_sf"/>
</dbReference>
<protein>
    <recommendedName>
        <fullName evidence="3">Tetratricopeptide repeat protein</fullName>
    </recommendedName>
</protein>
<proteinExistence type="predicted"/>